<proteinExistence type="predicted"/>
<dbReference type="PROSITE" id="PS51257">
    <property type="entry name" value="PROKAR_LIPOPROTEIN"/>
    <property type="match status" value="1"/>
</dbReference>
<keyword evidence="1" id="KW-0732">Signal</keyword>
<dbReference type="EMBL" id="HBEG01037173">
    <property type="protein sequence ID" value="CAD8376169.1"/>
    <property type="molecule type" value="Transcribed_RNA"/>
</dbReference>
<evidence type="ECO:0000256" key="1">
    <source>
        <dbReference type="SAM" id="SignalP"/>
    </source>
</evidence>
<sequence length="328" mass="35876">MTPFRSRQMPAVASAVLLSFLACADAARTAVEAASNSSDAEACDPVDDLVEFSVSQGFFGRGAKKKEADKWCEATYDVRGRVRTLTLFEARWLQEKCKEGASIGQKLCGQTADSGPTAVPEEIIDHFESGGYGEAAKGWQKLADGWCGQVPRVKWTGFKDCYHACQYLHVDCKQWYTCTMCQHSSDEGCNGVRDKAYYVNGHSGALSWAETPKQSYTFLEACVQGCAMYAQKKRAKGGGGPACKAGAGPRKMARTLIRERFEKQCHETHGTLDGQRCLCDNHQDEHFQECQGKGNVRSRLGRPAPGCFHDGNLGVSGFMSGCHECKCT</sequence>
<feature type="signal peptide" evidence="1">
    <location>
        <begin position="1"/>
        <end position="26"/>
    </location>
</feature>
<feature type="chain" id="PRO_5031494505" evidence="1">
    <location>
        <begin position="27"/>
        <end position="328"/>
    </location>
</feature>
<organism evidence="2">
    <name type="scientific">Pyrodinium bahamense</name>
    <dbReference type="NCBI Taxonomy" id="73915"/>
    <lineage>
        <taxon>Eukaryota</taxon>
        <taxon>Sar</taxon>
        <taxon>Alveolata</taxon>
        <taxon>Dinophyceae</taxon>
        <taxon>Gonyaulacales</taxon>
        <taxon>Pyrocystaceae</taxon>
        <taxon>Pyrodinium</taxon>
    </lineage>
</organism>
<name>A0A7S0FRD6_9DINO</name>
<accession>A0A7S0FRD6</accession>
<dbReference type="AlphaFoldDB" id="A0A7S0FRD6"/>
<gene>
    <name evidence="2" type="ORF">PBAH0796_LOCUS22682</name>
</gene>
<protein>
    <submittedName>
        <fullName evidence="2">Uncharacterized protein</fullName>
    </submittedName>
</protein>
<reference evidence="2" key="1">
    <citation type="submission" date="2021-01" db="EMBL/GenBank/DDBJ databases">
        <authorList>
            <person name="Corre E."/>
            <person name="Pelletier E."/>
            <person name="Niang G."/>
            <person name="Scheremetjew M."/>
            <person name="Finn R."/>
            <person name="Kale V."/>
            <person name="Holt S."/>
            <person name="Cochrane G."/>
            <person name="Meng A."/>
            <person name="Brown T."/>
            <person name="Cohen L."/>
        </authorList>
    </citation>
    <scope>NUCLEOTIDE SEQUENCE</scope>
    <source>
        <strain evidence="2">Pbaha01</strain>
    </source>
</reference>
<evidence type="ECO:0000313" key="2">
    <source>
        <dbReference type="EMBL" id="CAD8376169.1"/>
    </source>
</evidence>